<evidence type="ECO:0000313" key="2">
    <source>
        <dbReference type="EMBL" id="OJH15378.1"/>
    </source>
</evidence>
<comment type="caution">
    <text evidence="2">The sequence shown here is derived from an EMBL/GenBank/DDBJ whole genome shotgun (WGS) entry which is preliminary data.</text>
</comment>
<sequence length="105" mass="11786">SLKGKTARIMATYRASAPLFITTNSERLARELALSYGVYSNLVDNNFKRTTEFVVTSLKMLKEQSIVNDKDTVIIISGNPNRNIEKGTEFMEINTVEDAIKGRNI</sequence>
<dbReference type="EMBL" id="JNBW01000143">
    <property type="protein sequence ID" value="OJH15378.1"/>
    <property type="molecule type" value="Genomic_DNA"/>
</dbReference>
<name>A0A1L8ZCB4_BORBI</name>
<evidence type="ECO:0000259" key="1">
    <source>
        <dbReference type="Pfam" id="PF02887"/>
    </source>
</evidence>
<reference evidence="2" key="1">
    <citation type="journal article" date="2015" name="Microbiology">
        <title>Similarities in murine infection and immune response to Borrelia bissettii and Borrelia burgdorferi sensu stricto.</title>
        <authorList>
            <person name="Leydet B.F.Jr."/>
            <person name="Liang F.T."/>
        </authorList>
    </citation>
    <scope>NUCLEOTIDE SEQUENCE [LARGE SCALE GENOMIC DNA]</scope>
    <source>
        <strain evidence="2">CO275</strain>
    </source>
</reference>
<keyword evidence="2" id="KW-0670">Pyruvate</keyword>
<dbReference type="SUPFAM" id="SSF52935">
    <property type="entry name" value="PK C-terminal domain-like"/>
    <property type="match status" value="1"/>
</dbReference>
<keyword evidence="2" id="KW-0808">Transferase</keyword>
<organism evidence="2">
    <name type="scientific">Borrelia bissettiae</name>
    <name type="common">Borreliella bissettiae</name>
    <dbReference type="NCBI Taxonomy" id="64897"/>
    <lineage>
        <taxon>Bacteria</taxon>
        <taxon>Pseudomonadati</taxon>
        <taxon>Spirochaetota</taxon>
        <taxon>Spirochaetia</taxon>
        <taxon>Spirochaetales</taxon>
        <taxon>Borreliaceae</taxon>
        <taxon>Borreliella</taxon>
    </lineage>
</organism>
<proteinExistence type="predicted"/>
<accession>A0A1L8ZCB4</accession>
<dbReference type="Gene3D" id="3.40.1380.20">
    <property type="entry name" value="Pyruvate kinase, C-terminal domain"/>
    <property type="match status" value="1"/>
</dbReference>
<dbReference type="AlphaFoldDB" id="A0A1L8ZCB4"/>
<reference evidence="2" key="2">
    <citation type="submission" date="2015-07" db="EMBL/GenBank/DDBJ databases">
        <authorList>
            <person name="Noorani M."/>
        </authorList>
    </citation>
    <scope>NUCLEOTIDE SEQUENCE</scope>
    <source>
        <strain evidence="2">CO275</strain>
    </source>
</reference>
<dbReference type="InterPro" id="IPR036918">
    <property type="entry name" value="Pyrv_Knase_C_sf"/>
</dbReference>
<dbReference type="GO" id="GO:0016301">
    <property type="term" value="F:kinase activity"/>
    <property type="evidence" value="ECO:0007669"/>
    <property type="project" value="UniProtKB-KW"/>
</dbReference>
<feature type="domain" description="Pyruvate kinase C-terminal" evidence="1">
    <location>
        <begin position="3"/>
        <end position="93"/>
    </location>
</feature>
<feature type="non-terminal residue" evidence="2">
    <location>
        <position position="1"/>
    </location>
</feature>
<dbReference type="Pfam" id="PF02887">
    <property type="entry name" value="PK_C"/>
    <property type="match status" value="1"/>
</dbReference>
<dbReference type="InterPro" id="IPR015795">
    <property type="entry name" value="Pyrv_Knase_C"/>
</dbReference>
<protein>
    <submittedName>
        <fullName evidence="2">Pyruvate kinase</fullName>
    </submittedName>
</protein>
<keyword evidence="2" id="KW-0418">Kinase</keyword>
<gene>
    <name evidence="2" type="ORF">ER70_02985</name>
</gene>